<evidence type="ECO:0000259" key="1">
    <source>
        <dbReference type="Pfam" id="PF00646"/>
    </source>
</evidence>
<evidence type="ECO:0000259" key="2">
    <source>
        <dbReference type="Pfam" id="PF23622"/>
    </source>
</evidence>
<dbReference type="InterPro" id="IPR055357">
    <property type="entry name" value="LRR_At1g61320_AtMIF1"/>
</dbReference>
<dbReference type="RefSeq" id="XP_016500473.1">
    <property type="nucleotide sequence ID" value="XM_016644987.1"/>
</dbReference>
<dbReference type="OrthoDB" id="1678879at2759"/>
<sequence length="349" mass="39294">MDGLDQFSKLPMPILQHILSFLIVKDAAKTSVLSKTWNSAWSSLSCLNFGDIVFMESKNVLDQILANRQKQNISIQRFKAKLPDNRLKYVDNWIKILVAGNIKELHLEVFTSTNKLPEAIFAAKALNMLCLGGFKLELPSDGIKFSSLRELHLIKSFLDDQVLDALCASCSHLEVLSFREFGGLVCFQIAGTLPKLRIVNLVNCPELLQRVDITAPDLKYLHISSIIEELNVIKITACKSSLKNLNLSSVAVTDQWLENLLPNLPNLELFYLSSCSSLKSLKISSDRLKYFKVVRCNNLIAVDLDTPNLLVFSSDFRYCRKVFQGGIDLLPTFKLKASHLSEVNLKFIL</sequence>
<dbReference type="GeneID" id="107818911"/>
<dbReference type="InterPro" id="IPR055411">
    <property type="entry name" value="LRR_FXL15/At3g58940/PEG3-like"/>
</dbReference>
<dbReference type="STRING" id="4097.A0A1S4CH55"/>
<evidence type="ECO:0000313" key="6">
    <source>
        <dbReference type="RefSeq" id="XP_016500473.1"/>
    </source>
</evidence>
<protein>
    <submittedName>
        <fullName evidence="5 6">F-box/LRR-repeat protein At3g28410 isoform X1</fullName>
    </submittedName>
</protein>
<evidence type="ECO:0000313" key="4">
    <source>
        <dbReference type="Proteomes" id="UP000790787"/>
    </source>
</evidence>
<evidence type="ECO:0000259" key="3">
    <source>
        <dbReference type="Pfam" id="PF24758"/>
    </source>
</evidence>
<organism evidence="6">
    <name type="scientific">Nicotiana tabacum</name>
    <name type="common">Common tobacco</name>
    <dbReference type="NCBI Taxonomy" id="4097"/>
    <lineage>
        <taxon>Eukaryota</taxon>
        <taxon>Viridiplantae</taxon>
        <taxon>Streptophyta</taxon>
        <taxon>Embryophyta</taxon>
        <taxon>Tracheophyta</taxon>
        <taxon>Spermatophyta</taxon>
        <taxon>Magnoliopsida</taxon>
        <taxon>eudicotyledons</taxon>
        <taxon>Gunneridae</taxon>
        <taxon>Pentapetalae</taxon>
        <taxon>asterids</taxon>
        <taxon>lamiids</taxon>
        <taxon>Solanales</taxon>
        <taxon>Solanaceae</taxon>
        <taxon>Nicotianoideae</taxon>
        <taxon>Nicotianeae</taxon>
        <taxon>Nicotiana</taxon>
    </lineage>
</organism>
<dbReference type="InterPro" id="IPR053781">
    <property type="entry name" value="F-box_AtFBL13-like"/>
</dbReference>
<reference evidence="5 6" key="2">
    <citation type="submission" date="2025-04" db="UniProtKB">
        <authorList>
            <consortium name="RefSeq"/>
        </authorList>
    </citation>
    <scope>IDENTIFICATION</scope>
</reference>
<dbReference type="KEGG" id="nta:107818911"/>
<dbReference type="Pfam" id="PF00646">
    <property type="entry name" value="F-box"/>
    <property type="match status" value="1"/>
</dbReference>
<keyword evidence="4" id="KW-1185">Reference proteome</keyword>
<feature type="domain" description="F-box/LRR-repeat protein 15/At3g58940/PEG3-like LRR" evidence="3">
    <location>
        <begin position="90"/>
        <end position="225"/>
    </location>
</feature>
<gene>
    <name evidence="5 6" type="primary">LOC107818911</name>
</gene>
<dbReference type="Pfam" id="PF23622">
    <property type="entry name" value="LRR_At1g61320_AtMIF1"/>
    <property type="match status" value="1"/>
</dbReference>
<dbReference type="SUPFAM" id="SSF81383">
    <property type="entry name" value="F-box domain"/>
    <property type="match status" value="1"/>
</dbReference>
<dbReference type="PANTHER" id="PTHR34145">
    <property type="entry name" value="OS02G0105600 PROTEIN"/>
    <property type="match status" value="1"/>
</dbReference>
<dbReference type="OMA" id="CDIKELC"/>
<name>A0A1S4CH55_TOBAC</name>
<dbReference type="Proteomes" id="UP000790787">
    <property type="component" value="Chromosome 8"/>
</dbReference>
<dbReference type="InterPro" id="IPR001810">
    <property type="entry name" value="F-box_dom"/>
</dbReference>
<dbReference type="InterPro" id="IPR032675">
    <property type="entry name" value="LRR_dom_sf"/>
</dbReference>
<dbReference type="Gene3D" id="3.80.10.10">
    <property type="entry name" value="Ribonuclease Inhibitor"/>
    <property type="match status" value="1"/>
</dbReference>
<feature type="domain" description="At1g61320/AtMIF1 LRR" evidence="2">
    <location>
        <begin position="237"/>
        <end position="314"/>
    </location>
</feature>
<proteinExistence type="predicted"/>
<dbReference type="RefSeq" id="XP_016500472.1">
    <property type="nucleotide sequence ID" value="XM_016644986.1"/>
</dbReference>
<evidence type="ECO:0000313" key="5">
    <source>
        <dbReference type="RefSeq" id="XP_016500472.1"/>
    </source>
</evidence>
<dbReference type="InterPro" id="IPR053772">
    <property type="entry name" value="At1g61320/At1g61330-like"/>
</dbReference>
<dbReference type="Pfam" id="PF24758">
    <property type="entry name" value="LRR_At5g56370"/>
    <property type="match status" value="1"/>
</dbReference>
<accession>A0A1S4CH55</accession>
<feature type="domain" description="F-box" evidence="1">
    <location>
        <begin position="7"/>
        <end position="46"/>
    </location>
</feature>
<dbReference type="AlphaFoldDB" id="A0A1S4CH55"/>
<dbReference type="SUPFAM" id="SSF52047">
    <property type="entry name" value="RNI-like"/>
    <property type="match status" value="1"/>
</dbReference>
<dbReference type="PANTHER" id="PTHR34145:SF62">
    <property type="entry name" value="FBD DOMAIN-CONTAINING PROTEIN"/>
    <property type="match status" value="1"/>
</dbReference>
<dbReference type="PaxDb" id="4097-A0A1S4CH55"/>
<dbReference type="CDD" id="cd22160">
    <property type="entry name" value="F-box_AtFBL13-like"/>
    <property type="match status" value="1"/>
</dbReference>
<reference key="1">
    <citation type="journal article" date="2014" name="Nat. Commun.">
        <title>The tobacco genome sequence and its comparison with those of tomato and potato.</title>
        <authorList>
            <person name="Sierro N."/>
            <person name="Battey J.N."/>
            <person name="Ouadi S."/>
            <person name="Bakaher N."/>
            <person name="Bovet L."/>
            <person name="Willig A."/>
            <person name="Goepfert S."/>
            <person name="Peitsch M.C."/>
            <person name="Ivanov N.V."/>
        </authorList>
    </citation>
    <scope>NUCLEOTIDE SEQUENCE [LARGE SCALE GENOMIC DNA]</scope>
    <source>
        <strain>cv. TN90</strain>
    </source>
</reference>
<dbReference type="InterPro" id="IPR036047">
    <property type="entry name" value="F-box-like_dom_sf"/>
</dbReference>